<dbReference type="GO" id="GO:0006364">
    <property type="term" value="P:rRNA processing"/>
    <property type="evidence" value="ECO:0007669"/>
    <property type="project" value="TreeGrafter"/>
</dbReference>
<evidence type="ECO:0000313" key="4">
    <source>
        <dbReference type="Proteomes" id="UP000499080"/>
    </source>
</evidence>
<gene>
    <name evidence="3" type="primary">BYSL</name>
    <name evidence="3" type="ORF">AVEN_42834_1</name>
</gene>
<evidence type="ECO:0000256" key="2">
    <source>
        <dbReference type="SAM" id="MobiDB-lite"/>
    </source>
</evidence>
<protein>
    <submittedName>
        <fullName evidence="3">Bystin</fullName>
    </submittedName>
</protein>
<feature type="region of interest" description="Disordered" evidence="2">
    <location>
        <begin position="49"/>
        <end position="74"/>
    </location>
</feature>
<dbReference type="EMBL" id="BGPR01000015">
    <property type="protein sequence ID" value="GBL78297.1"/>
    <property type="molecule type" value="Genomic_DNA"/>
</dbReference>
<dbReference type="Pfam" id="PF05291">
    <property type="entry name" value="Bystin"/>
    <property type="match status" value="1"/>
</dbReference>
<dbReference type="InterPro" id="IPR007955">
    <property type="entry name" value="Bystin"/>
</dbReference>
<reference evidence="3 4" key="1">
    <citation type="journal article" date="2019" name="Sci. Rep.">
        <title>Orb-weaving spider Araneus ventricosus genome elucidates the spidroin gene catalogue.</title>
        <authorList>
            <person name="Kono N."/>
            <person name="Nakamura H."/>
            <person name="Ohtoshi R."/>
            <person name="Moran D.A.P."/>
            <person name="Shinohara A."/>
            <person name="Yoshida Y."/>
            <person name="Fujiwara M."/>
            <person name="Mori M."/>
            <person name="Tomita M."/>
            <person name="Arakawa K."/>
        </authorList>
    </citation>
    <scope>NUCLEOTIDE SEQUENCE [LARGE SCALE GENOMIC DNA]</scope>
</reference>
<dbReference type="GO" id="GO:0030688">
    <property type="term" value="C:preribosome, small subunit precursor"/>
    <property type="evidence" value="ECO:0007669"/>
    <property type="project" value="TreeGrafter"/>
</dbReference>
<feature type="compositionally biased region" description="Acidic residues" evidence="2">
    <location>
        <begin position="57"/>
        <end position="74"/>
    </location>
</feature>
<comment type="similarity">
    <text evidence="1">Belongs to the bystin family.</text>
</comment>
<dbReference type="PANTHER" id="PTHR12821">
    <property type="entry name" value="BYSTIN"/>
    <property type="match status" value="1"/>
</dbReference>
<dbReference type="GO" id="GO:0005737">
    <property type="term" value="C:cytoplasm"/>
    <property type="evidence" value="ECO:0007669"/>
    <property type="project" value="TreeGrafter"/>
</dbReference>
<dbReference type="AlphaFoldDB" id="A0A4Y2AF98"/>
<dbReference type="OrthoDB" id="2192561at2759"/>
<comment type="caution">
    <text evidence="3">The sequence shown here is derived from an EMBL/GenBank/DDBJ whole genome shotgun (WGS) entry which is preliminary data.</text>
</comment>
<keyword evidence="4" id="KW-1185">Reference proteome</keyword>
<organism evidence="3 4">
    <name type="scientific">Araneus ventricosus</name>
    <name type="common">Orbweaver spider</name>
    <name type="synonym">Epeira ventricosa</name>
    <dbReference type="NCBI Taxonomy" id="182803"/>
    <lineage>
        <taxon>Eukaryota</taxon>
        <taxon>Metazoa</taxon>
        <taxon>Ecdysozoa</taxon>
        <taxon>Arthropoda</taxon>
        <taxon>Chelicerata</taxon>
        <taxon>Arachnida</taxon>
        <taxon>Araneae</taxon>
        <taxon>Araneomorphae</taxon>
        <taxon>Entelegynae</taxon>
        <taxon>Araneoidea</taxon>
        <taxon>Araneidae</taxon>
        <taxon>Araneus</taxon>
    </lineage>
</organism>
<accession>A0A4Y2AF98</accession>
<dbReference type="PANTHER" id="PTHR12821:SF0">
    <property type="entry name" value="BYSTIN"/>
    <property type="match status" value="1"/>
</dbReference>
<dbReference type="GO" id="GO:0030515">
    <property type="term" value="F:snoRNA binding"/>
    <property type="evidence" value="ECO:0007669"/>
    <property type="project" value="TreeGrafter"/>
</dbReference>
<dbReference type="Proteomes" id="UP000499080">
    <property type="component" value="Unassembled WGS sequence"/>
</dbReference>
<sequence length="386" mass="44016">MYAWAITVDDKLTQKILTEARKQLEDVEEEVGLGSICKQLQTSHLFAGLPDEKDGVDFPDDENVPGDESPEEEIDEETKNAIETFMPNDPDKKSALVDLLKEKFTEKRTEINTIYSDAGSLRGEELEKFTVIYKGVGQVLSKYRSGKIPKAFKAIPKFANWEQLLYLTDPDNWTAAAMFQATRLFSSGMKSEMAQRFYNLILLPRLRDDIAQCKKLNDHLYRALKKALFKPRAFFKGMIIPLCESGTCSLREATIFGSILAKCSIPSIHSSVALLYISKMPYSGANCIFMRVLIEKKYALPYLAIDGIVDYFLRFMKDDSALPLLWHQCLLTFVQIYKNDLSQDQQRELMKLLKVQNHPLVSLEIRKELLSANCQNRETTASMTTE</sequence>
<dbReference type="GO" id="GO:0005730">
    <property type="term" value="C:nucleolus"/>
    <property type="evidence" value="ECO:0007669"/>
    <property type="project" value="TreeGrafter"/>
</dbReference>
<evidence type="ECO:0000313" key="3">
    <source>
        <dbReference type="EMBL" id="GBL78297.1"/>
    </source>
</evidence>
<evidence type="ECO:0000256" key="1">
    <source>
        <dbReference type="ARBA" id="ARBA00007114"/>
    </source>
</evidence>
<name>A0A4Y2AF98_ARAVE</name>
<proteinExistence type="inferred from homology"/>